<dbReference type="PANTHER" id="PTHR30026:SF22">
    <property type="entry name" value="OUTER MEMBRANE EFFLUX PROTEIN"/>
    <property type="match status" value="1"/>
</dbReference>
<dbReference type="EMBL" id="FCOC02000037">
    <property type="protein sequence ID" value="SAL55050.1"/>
    <property type="molecule type" value="Genomic_DNA"/>
</dbReference>
<comment type="subcellular location">
    <subcellularLocation>
        <location evidence="1">Cell outer membrane</location>
    </subcellularLocation>
</comment>
<accession>A0A158IGB1</accession>
<dbReference type="SUPFAM" id="SSF56954">
    <property type="entry name" value="Outer membrane efflux proteins (OEP)"/>
    <property type="match status" value="1"/>
</dbReference>
<dbReference type="GO" id="GO:0015562">
    <property type="term" value="F:efflux transmembrane transporter activity"/>
    <property type="evidence" value="ECO:0007669"/>
    <property type="project" value="InterPro"/>
</dbReference>
<evidence type="ECO:0000256" key="4">
    <source>
        <dbReference type="ARBA" id="ARBA00022452"/>
    </source>
</evidence>
<dbReference type="OrthoDB" id="8683954at2"/>
<dbReference type="GO" id="GO:0009279">
    <property type="term" value="C:cell outer membrane"/>
    <property type="evidence" value="ECO:0007669"/>
    <property type="project" value="UniProtKB-SubCell"/>
</dbReference>
<evidence type="ECO:0000313" key="9">
    <source>
        <dbReference type="EMBL" id="SAL55050.1"/>
    </source>
</evidence>
<protein>
    <submittedName>
        <fullName evidence="9">Outer membrane efflux protein</fullName>
    </submittedName>
</protein>
<evidence type="ECO:0000256" key="3">
    <source>
        <dbReference type="ARBA" id="ARBA00022448"/>
    </source>
</evidence>
<evidence type="ECO:0000313" key="10">
    <source>
        <dbReference type="Proteomes" id="UP000054893"/>
    </source>
</evidence>
<comment type="similarity">
    <text evidence="2">Belongs to the outer membrane factor (OMF) (TC 1.B.17) family.</text>
</comment>
<evidence type="ECO:0000256" key="8">
    <source>
        <dbReference type="SAM" id="MobiDB-lite"/>
    </source>
</evidence>
<feature type="region of interest" description="Disordered" evidence="8">
    <location>
        <begin position="243"/>
        <end position="263"/>
    </location>
</feature>
<dbReference type="InterPro" id="IPR003423">
    <property type="entry name" value="OMP_efflux"/>
</dbReference>
<gene>
    <name evidence="9" type="ORF">AWB64_06065</name>
</gene>
<dbReference type="Gene3D" id="1.20.1600.10">
    <property type="entry name" value="Outer membrane efflux proteins (OEP)"/>
    <property type="match status" value="1"/>
</dbReference>
<keyword evidence="3" id="KW-0813">Transport</keyword>
<dbReference type="Proteomes" id="UP000054893">
    <property type="component" value="Unassembled WGS sequence"/>
</dbReference>
<name>A0A158IGB1_CABSO</name>
<evidence type="ECO:0000256" key="6">
    <source>
        <dbReference type="ARBA" id="ARBA00023136"/>
    </source>
</evidence>
<evidence type="ECO:0000256" key="1">
    <source>
        <dbReference type="ARBA" id="ARBA00004442"/>
    </source>
</evidence>
<proteinExistence type="inferred from homology"/>
<keyword evidence="6" id="KW-0472">Membrane</keyword>
<dbReference type="Pfam" id="PF02321">
    <property type="entry name" value="OEP"/>
    <property type="match status" value="2"/>
</dbReference>
<organism evidence="9 10">
    <name type="scientific">Caballeronia sordidicola</name>
    <name type="common">Burkholderia sordidicola</name>
    <dbReference type="NCBI Taxonomy" id="196367"/>
    <lineage>
        <taxon>Bacteria</taxon>
        <taxon>Pseudomonadati</taxon>
        <taxon>Pseudomonadota</taxon>
        <taxon>Betaproteobacteria</taxon>
        <taxon>Burkholderiales</taxon>
        <taxon>Burkholderiaceae</taxon>
        <taxon>Caballeronia</taxon>
    </lineage>
</organism>
<feature type="compositionally biased region" description="Basic residues" evidence="8">
    <location>
        <begin position="7"/>
        <end position="17"/>
    </location>
</feature>
<evidence type="ECO:0000256" key="5">
    <source>
        <dbReference type="ARBA" id="ARBA00022692"/>
    </source>
</evidence>
<evidence type="ECO:0000256" key="2">
    <source>
        <dbReference type="ARBA" id="ARBA00007613"/>
    </source>
</evidence>
<evidence type="ECO:0000256" key="7">
    <source>
        <dbReference type="ARBA" id="ARBA00023237"/>
    </source>
</evidence>
<feature type="region of interest" description="Disordered" evidence="8">
    <location>
        <begin position="1"/>
        <end position="20"/>
    </location>
</feature>
<dbReference type="RefSeq" id="WP_082850687.1">
    <property type="nucleotide sequence ID" value="NZ_FCOC02000037.1"/>
</dbReference>
<dbReference type="InterPro" id="IPR051906">
    <property type="entry name" value="TolC-like"/>
</dbReference>
<keyword evidence="7" id="KW-0998">Cell outer membrane</keyword>
<dbReference type="AlphaFoldDB" id="A0A158IGB1"/>
<keyword evidence="5" id="KW-0812">Transmembrane</keyword>
<dbReference type="GO" id="GO:1990281">
    <property type="term" value="C:efflux pump complex"/>
    <property type="evidence" value="ECO:0007669"/>
    <property type="project" value="TreeGrafter"/>
</dbReference>
<dbReference type="PANTHER" id="PTHR30026">
    <property type="entry name" value="OUTER MEMBRANE PROTEIN TOLC"/>
    <property type="match status" value="1"/>
</dbReference>
<reference evidence="9 10" key="1">
    <citation type="submission" date="2016-01" db="EMBL/GenBank/DDBJ databases">
        <authorList>
            <person name="Oliw E.H."/>
        </authorList>
    </citation>
    <scope>NUCLEOTIDE SEQUENCE [LARGE SCALE GENOMIC DNA]</scope>
    <source>
        <strain evidence="9">LMG 22029</strain>
    </source>
</reference>
<dbReference type="GO" id="GO:0015288">
    <property type="term" value="F:porin activity"/>
    <property type="evidence" value="ECO:0007669"/>
    <property type="project" value="TreeGrafter"/>
</dbReference>
<sequence>MSDHNKSARPVRARGGLRVKLPYPTTPQRTVFSAASVLIGTGAVTLAFIAPEAKAKSALDEMAWMPQQLPLTQGTASANAMAGVAALARAVAPEPAQKPMASGAPLPVAAVASAGSRVAVSLPQPVPGALAPQSPVSDANAPRQVQARGFADLGLAGATMPVDAALANPVPAPVEAPRWAHPDSPRMGVASSPIRMSESAPAPAPSAANRAPNLQADLQSLRGSLATGAAAVVDDETTVVPSKRAAPSVHQAGSGQVVPDGQSTIGTTGSISGARHAPRNARPADEYSDWLGQGAGTRNFGDQAVVPEQAVRAALRNAAEAAAARSPTIKQARNDWEAAKFDVDQVKGQRYPQVQLNGNSPSITGDSASFNQYNRPTASIAVTTMIYDWGKTSKSISSRQKTADAAEFYYQSVSQQNAYDVSSNLIELAKNRQIYIIGESYVKRMSQLVAMLAEIVKVDQGRMSELTEAKSRLLQAQTSQEIVAAQVRSLQLTVNKLVGNEPTPMPAGTQWQFQLDSLDNAVAAIATNPQIQELTAEAESAKLNAKSVRADGLPKLNWVINKNTASDVFGNRQPWSTMLQLSWTPFQGGSQRAAERAALARADSSSDKRDQLQLDSEYKVRDAHRDAIALSTRAKLYAGLVVDTDLIRKQYFEQWYHLNRRTLLDVLSAESEFYNNQVNATTAQFDAYQAVLKIHLNNGTIDTWLKGD</sequence>
<keyword evidence="4" id="KW-1134">Transmembrane beta strand</keyword>
<feature type="region of interest" description="Disordered" evidence="8">
    <location>
        <begin position="174"/>
        <end position="209"/>
    </location>
</feature>
<feature type="compositionally biased region" description="Low complexity" evidence="8">
    <location>
        <begin position="199"/>
        <end position="209"/>
    </location>
</feature>